<evidence type="ECO:0000259" key="2">
    <source>
        <dbReference type="SMART" id="SM00827"/>
    </source>
</evidence>
<organism evidence="3 4">
    <name type="scientific">Aphidius gifuensis</name>
    <name type="common">Parasitoid wasp</name>
    <dbReference type="NCBI Taxonomy" id="684658"/>
    <lineage>
        <taxon>Eukaryota</taxon>
        <taxon>Metazoa</taxon>
        <taxon>Ecdysozoa</taxon>
        <taxon>Arthropoda</taxon>
        <taxon>Hexapoda</taxon>
        <taxon>Insecta</taxon>
        <taxon>Pterygota</taxon>
        <taxon>Neoptera</taxon>
        <taxon>Endopterygota</taxon>
        <taxon>Hymenoptera</taxon>
        <taxon>Apocrita</taxon>
        <taxon>Ichneumonoidea</taxon>
        <taxon>Braconidae</taxon>
        <taxon>Aphidiinae</taxon>
        <taxon>Aphidius</taxon>
    </lineage>
</organism>
<feature type="domain" description="Malonyl-CoA:ACP transacylase (MAT)" evidence="2">
    <location>
        <begin position="107"/>
        <end position="412"/>
    </location>
</feature>
<name>A0A834XVV5_APHGI</name>
<sequence>MWPRLILSKSEGVHLSLINWSRYVVSKKYSTKLPEEPTSNSKNPDEPPSNLKSQEENKITDLLDNSASYNEAADTSWKTSPYPDGAILPSEQPKRPRQDPQETSIVLFPGQGTIKVGQVKDYLHFPRVTELFKVANDALGYDLLDICLNGPQEKLNRCEYNQPATTAISLAAIEKLREERPTSIEGCKTVAGYSIGEIPALVFAGGLSFEDGIRLAGVRGAAMQQACDLNKQAMISVFIKAGSSLKKICEPSIKYAEELGVADPICRVAIFVCPQTKIIAGHEEAIEYIEKNRRELRLIRVKRLPVSGAFHTALMEPAVDTFKKALSTVEINPLRLQVFSNVKGKPYLTPEEIKKLLVKQLTRPVRWEQILQHLYARPDGENFPRTFDVASNGSLKAMLTRVNLKAANSCITA</sequence>
<dbReference type="OrthoDB" id="541883at2759"/>
<proteinExistence type="predicted"/>
<dbReference type="AlphaFoldDB" id="A0A834XVV5"/>
<dbReference type="GO" id="GO:0016740">
    <property type="term" value="F:transferase activity"/>
    <property type="evidence" value="ECO:0007669"/>
    <property type="project" value="InterPro"/>
</dbReference>
<dbReference type="Proteomes" id="UP000639338">
    <property type="component" value="Unassembled WGS sequence"/>
</dbReference>
<feature type="region of interest" description="Disordered" evidence="1">
    <location>
        <begin position="73"/>
        <end position="101"/>
    </location>
</feature>
<dbReference type="PANTHER" id="PTHR47170">
    <property type="entry name" value="MALONYL-COA ACP TRANSACYLASE, ACP-BINDING"/>
    <property type="match status" value="1"/>
</dbReference>
<dbReference type="PANTHER" id="PTHR47170:SF2">
    <property type="entry name" value="MALONYL-COA:ACP TRANSACYLASE (MAT) DOMAIN-CONTAINING PROTEIN"/>
    <property type="match status" value="1"/>
</dbReference>
<comment type="caution">
    <text evidence="3">The sequence shown here is derived from an EMBL/GenBank/DDBJ whole genome shotgun (WGS) entry which is preliminary data.</text>
</comment>
<dbReference type="SUPFAM" id="SSF52151">
    <property type="entry name" value="FabD/lysophospholipase-like"/>
    <property type="match status" value="1"/>
</dbReference>
<gene>
    <name evidence="3" type="ORF">HCN44_001464</name>
</gene>
<evidence type="ECO:0000256" key="1">
    <source>
        <dbReference type="SAM" id="MobiDB-lite"/>
    </source>
</evidence>
<dbReference type="SUPFAM" id="SSF55048">
    <property type="entry name" value="Probable ACP-binding domain of malonyl-CoA ACP transacylase"/>
    <property type="match status" value="1"/>
</dbReference>
<dbReference type="InterPro" id="IPR001227">
    <property type="entry name" value="Ac_transferase_dom_sf"/>
</dbReference>
<accession>A0A834XVV5</accession>
<dbReference type="InterPro" id="IPR014043">
    <property type="entry name" value="Acyl_transferase_dom"/>
</dbReference>
<dbReference type="GO" id="GO:0006633">
    <property type="term" value="P:fatty acid biosynthetic process"/>
    <property type="evidence" value="ECO:0007669"/>
    <property type="project" value="UniProtKB-UniPathway"/>
</dbReference>
<evidence type="ECO:0000313" key="4">
    <source>
        <dbReference type="Proteomes" id="UP000639338"/>
    </source>
</evidence>
<feature type="region of interest" description="Disordered" evidence="1">
    <location>
        <begin position="31"/>
        <end position="55"/>
    </location>
</feature>
<dbReference type="InterPro" id="IPR052760">
    <property type="entry name" value="Mitochondrial_malonyltrans"/>
</dbReference>
<dbReference type="EMBL" id="JACMRX010000003">
    <property type="protein sequence ID" value="KAF7992139.1"/>
    <property type="molecule type" value="Genomic_DNA"/>
</dbReference>
<evidence type="ECO:0000313" key="3">
    <source>
        <dbReference type="EMBL" id="KAF7992139.1"/>
    </source>
</evidence>
<dbReference type="Pfam" id="PF00698">
    <property type="entry name" value="Acyl_transf_1"/>
    <property type="match status" value="1"/>
</dbReference>
<dbReference type="SMART" id="SM00827">
    <property type="entry name" value="PKS_AT"/>
    <property type="match status" value="1"/>
</dbReference>
<reference evidence="3 4" key="1">
    <citation type="submission" date="2020-08" db="EMBL/GenBank/DDBJ databases">
        <title>Aphidius gifuensis genome sequencing and assembly.</title>
        <authorList>
            <person name="Du Z."/>
        </authorList>
    </citation>
    <scope>NUCLEOTIDE SEQUENCE [LARGE SCALE GENOMIC DNA]</scope>
    <source>
        <strain evidence="3">YNYX2018</strain>
        <tissue evidence="3">Adults</tissue>
    </source>
</reference>
<dbReference type="InterPro" id="IPR016035">
    <property type="entry name" value="Acyl_Trfase/lysoPLipase"/>
</dbReference>
<dbReference type="Gene3D" id="3.40.366.10">
    <property type="entry name" value="Malonyl-Coenzyme A Acyl Carrier Protein, domain 2"/>
    <property type="match status" value="1"/>
</dbReference>
<dbReference type="Gene3D" id="3.30.70.250">
    <property type="entry name" value="Malonyl-CoA ACP transacylase, ACP-binding"/>
    <property type="match status" value="1"/>
</dbReference>
<keyword evidence="4" id="KW-1185">Reference proteome</keyword>
<protein>
    <recommendedName>
        <fullName evidence="2">Malonyl-CoA:ACP transacylase (MAT) domain-containing protein</fullName>
    </recommendedName>
</protein>
<dbReference type="UniPathway" id="UPA00094"/>
<dbReference type="InterPro" id="IPR016036">
    <property type="entry name" value="Malonyl_transacylase_ACP-bd"/>
</dbReference>